<dbReference type="AlphaFoldDB" id="A0A8X6NK90"/>
<proteinExistence type="predicted"/>
<evidence type="ECO:0000313" key="1">
    <source>
        <dbReference type="EMBL" id="GFT17316.1"/>
    </source>
</evidence>
<sequence length="66" mass="7321">MGWRAESSGVRAITLGRCDEVTRWTLGADQVPTAKLSGKPQGEDEQVLGRIIHAQKLSDRWQVSML</sequence>
<gene>
    <name evidence="1" type="ORF">NPIL_535951</name>
</gene>
<keyword evidence="2" id="KW-1185">Reference proteome</keyword>
<comment type="caution">
    <text evidence="1">The sequence shown here is derived from an EMBL/GenBank/DDBJ whole genome shotgun (WGS) entry which is preliminary data.</text>
</comment>
<protein>
    <submittedName>
        <fullName evidence="1">Uncharacterized protein</fullName>
    </submittedName>
</protein>
<accession>A0A8X6NK90</accession>
<reference evidence="1" key="1">
    <citation type="submission" date="2020-08" db="EMBL/GenBank/DDBJ databases">
        <title>Multicomponent nature underlies the extraordinary mechanical properties of spider dragline silk.</title>
        <authorList>
            <person name="Kono N."/>
            <person name="Nakamura H."/>
            <person name="Mori M."/>
            <person name="Yoshida Y."/>
            <person name="Ohtoshi R."/>
            <person name="Malay A.D."/>
            <person name="Moran D.A.P."/>
            <person name="Tomita M."/>
            <person name="Numata K."/>
            <person name="Arakawa K."/>
        </authorList>
    </citation>
    <scope>NUCLEOTIDE SEQUENCE</scope>
</reference>
<dbReference type="Proteomes" id="UP000887013">
    <property type="component" value="Unassembled WGS sequence"/>
</dbReference>
<organism evidence="1 2">
    <name type="scientific">Nephila pilipes</name>
    <name type="common">Giant wood spider</name>
    <name type="synonym">Nephila maculata</name>
    <dbReference type="NCBI Taxonomy" id="299642"/>
    <lineage>
        <taxon>Eukaryota</taxon>
        <taxon>Metazoa</taxon>
        <taxon>Ecdysozoa</taxon>
        <taxon>Arthropoda</taxon>
        <taxon>Chelicerata</taxon>
        <taxon>Arachnida</taxon>
        <taxon>Araneae</taxon>
        <taxon>Araneomorphae</taxon>
        <taxon>Entelegynae</taxon>
        <taxon>Araneoidea</taxon>
        <taxon>Nephilidae</taxon>
        <taxon>Nephila</taxon>
    </lineage>
</organism>
<evidence type="ECO:0000313" key="2">
    <source>
        <dbReference type="Proteomes" id="UP000887013"/>
    </source>
</evidence>
<dbReference type="EMBL" id="BMAW01104991">
    <property type="protein sequence ID" value="GFT17316.1"/>
    <property type="molecule type" value="Genomic_DNA"/>
</dbReference>
<name>A0A8X6NK90_NEPPI</name>